<reference evidence="1" key="2">
    <citation type="submission" date="2025-08" db="UniProtKB">
        <authorList>
            <consortium name="Ensembl"/>
        </authorList>
    </citation>
    <scope>IDENTIFICATION</scope>
</reference>
<dbReference type="Pfam" id="PF04134">
    <property type="entry name" value="DCC1-like"/>
    <property type="match status" value="1"/>
</dbReference>
<dbReference type="STRING" id="7918.ENSLOCP00000012487"/>
<dbReference type="PANTHER" id="PTHR34290:SF2">
    <property type="entry name" value="OS04G0668800 PROTEIN"/>
    <property type="match status" value="1"/>
</dbReference>
<dbReference type="AlphaFoldDB" id="W5MVS8"/>
<dbReference type="OMA" id="WLYAPLR"/>
<reference evidence="2" key="1">
    <citation type="submission" date="2011-12" db="EMBL/GenBank/DDBJ databases">
        <title>The Draft Genome of Lepisosteus oculatus.</title>
        <authorList>
            <consortium name="The Broad Institute Genome Assembly &amp; Analysis Group"/>
            <consortium name="Computational R&amp;D Group"/>
            <consortium name="and Sequencing Platform"/>
            <person name="Di Palma F."/>
            <person name="Alfoldi J."/>
            <person name="Johnson J."/>
            <person name="Berlin A."/>
            <person name="Gnerre S."/>
            <person name="Jaffe D."/>
            <person name="MacCallum I."/>
            <person name="Young S."/>
            <person name="Walker B.J."/>
            <person name="Lander E.S."/>
            <person name="Lindblad-Toh K."/>
        </authorList>
    </citation>
    <scope>NUCLEOTIDE SEQUENCE [LARGE SCALE GENOMIC DNA]</scope>
</reference>
<dbReference type="HOGENOM" id="CLU_086500_2_0_1"/>
<dbReference type="Proteomes" id="UP000018468">
    <property type="component" value="Linkage group LG5"/>
</dbReference>
<protein>
    <submittedName>
        <fullName evidence="1">Uncharacterized protein</fullName>
    </submittedName>
</protein>
<dbReference type="Ensembl" id="ENSLOCT00000012508.1">
    <property type="protein sequence ID" value="ENSLOCP00000012487.1"/>
    <property type="gene ID" value="ENSLOCG00000010198.1"/>
</dbReference>
<name>W5MVS8_LEPOC</name>
<sequence>TQVLYDGECPICVKEIKCLQYLQQRQQGKVEFIDISQKDYDGMKYGGITYEVAMEQMHVIDEKDKVHCGVPAFKVMYTAVGLAWLAHFISLPGIRSLMDKAYSVFAKNRLKWTGRESCSKGTCAKKQ</sequence>
<keyword evidence="2" id="KW-1185">Reference proteome</keyword>
<dbReference type="InParanoid" id="W5MVS8"/>
<dbReference type="EMBL" id="AHAT01020693">
    <property type="status" value="NOT_ANNOTATED_CDS"/>
    <property type="molecule type" value="Genomic_DNA"/>
</dbReference>
<dbReference type="GeneTree" id="ENSGT00650000094944"/>
<reference evidence="1" key="3">
    <citation type="submission" date="2025-09" db="UniProtKB">
        <authorList>
            <consortium name="Ensembl"/>
        </authorList>
    </citation>
    <scope>IDENTIFICATION</scope>
</reference>
<evidence type="ECO:0000313" key="2">
    <source>
        <dbReference type="Proteomes" id="UP000018468"/>
    </source>
</evidence>
<dbReference type="eggNOG" id="ENOG502S2SS">
    <property type="taxonomic scope" value="Eukaryota"/>
</dbReference>
<dbReference type="Bgee" id="ENSLOCG00000010198">
    <property type="expression patterns" value="Expressed in heart and 13 other cell types or tissues"/>
</dbReference>
<dbReference type="GO" id="GO:0015035">
    <property type="term" value="F:protein-disulfide reductase activity"/>
    <property type="evidence" value="ECO:0007669"/>
    <property type="project" value="InterPro"/>
</dbReference>
<organism evidence="1 2">
    <name type="scientific">Lepisosteus oculatus</name>
    <name type="common">Spotted gar</name>
    <dbReference type="NCBI Taxonomy" id="7918"/>
    <lineage>
        <taxon>Eukaryota</taxon>
        <taxon>Metazoa</taxon>
        <taxon>Chordata</taxon>
        <taxon>Craniata</taxon>
        <taxon>Vertebrata</taxon>
        <taxon>Euteleostomi</taxon>
        <taxon>Actinopterygii</taxon>
        <taxon>Neopterygii</taxon>
        <taxon>Holostei</taxon>
        <taxon>Semionotiformes</taxon>
        <taxon>Lepisosteidae</taxon>
        <taxon>Lepisosteus</taxon>
    </lineage>
</organism>
<evidence type="ECO:0000313" key="1">
    <source>
        <dbReference type="Ensembl" id="ENSLOCP00000012487.1"/>
    </source>
</evidence>
<dbReference type="InterPro" id="IPR044691">
    <property type="entry name" value="DCC1_Trx"/>
</dbReference>
<dbReference type="InterPro" id="IPR007263">
    <property type="entry name" value="DCC1-like"/>
</dbReference>
<proteinExistence type="predicted"/>
<accession>W5MVS8</accession>
<dbReference type="PANTHER" id="PTHR34290">
    <property type="entry name" value="SI:CH73-390P7.2"/>
    <property type="match status" value="1"/>
</dbReference>